<feature type="domain" description="RGS" evidence="3">
    <location>
        <begin position="367"/>
        <end position="486"/>
    </location>
</feature>
<evidence type="ECO:0000256" key="1">
    <source>
        <dbReference type="ARBA" id="ARBA00010883"/>
    </source>
</evidence>
<dbReference type="PROSITE" id="PS51207">
    <property type="entry name" value="PXA"/>
    <property type="match status" value="1"/>
</dbReference>
<organism evidence="6 7">
    <name type="scientific">Syphacia muris</name>
    <dbReference type="NCBI Taxonomy" id="451379"/>
    <lineage>
        <taxon>Eukaryota</taxon>
        <taxon>Metazoa</taxon>
        <taxon>Ecdysozoa</taxon>
        <taxon>Nematoda</taxon>
        <taxon>Chromadorea</taxon>
        <taxon>Rhabditida</taxon>
        <taxon>Spirurina</taxon>
        <taxon>Oxyuridomorpha</taxon>
        <taxon>Oxyuroidea</taxon>
        <taxon>Oxyuridae</taxon>
        <taxon>Syphacia</taxon>
    </lineage>
</organism>
<evidence type="ECO:0000313" key="7">
    <source>
        <dbReference type="WBParaSite" id="SMUV_0000126601-mRNA-1"/>
    </source>
</evidence>
<evidence type="ECO:0000256" key="2">
    <source>
        <dbReference type="SAM" id="Coils"/>
    </source>
</evidence>
<dbReference type="Pfam" id="PF02194">
    <property type="entry name" value="PXA"/>
    <property type="match status" value="1"/>
</dbReference>
<dbReference type="InterPro" id="IPR003114">
    <property type="entry name" value="Phox_assoc"/>
</dbReference>
<dbReference type="PROSITE" id="PS50195">
    <property type="entry name" value="PX"/>
    <property type="match status" value="1"/>
</dbReference>
<evidence type="ECO:0000259" key="5">
    <source>
        <dbReference type="PROSITE" id="PS51207"/>
    </source>
</evidence>
<comment type="similarity">
    <text evidence="1">Belongs to the sorting nexin family.</text>
</comment>
<dbReference type="Gene3D" id="3.30.1520.10">
    <property type="entry name" value="Phox-like domain"/>
    <property type="match status" value="1"/>
</dbReference>
<feature type="domain" description="PXA" evidence="5">
    <location>
        <begin position="86"/>
        <end position="272"/>
    </location>
</feature>
<feature type="domain" description="PX" evidence="4">
    <location>
        <begin position="551"/>
        <end position="685"/>
    </location>
</feature>
<dbReference type="PANTHER" id="PTHR22775:SF3">
    <property type="entry name" value="SORTING NEXIN-13"/>
    <property type="match status" value="1"/>
</dbReference>
<keyword evidence="2" id="KW-0175">Coiled coil</keyword>
<dbReference type="SMART" id="SM00313">
    <property type="entry name" value="PXA"/>
    <property type="match status" value="1"/>
</dbReference>
<dbReference type="InterPro" id="IPR044926">
    <property type="entry name" value="RGS_subdomain_2"/>
</dbReference>
<dbReference type="Proteomes" id="UP000046393">
    <property type="component" value="Unplaced"/>
</dbReference>
<evidence type="ECO:0000259" key="4">
    <source>
        <dbReference type="PROSITE" id="PS50195"/>
    </source>
</evidence>
<dbReference type="Pfam" id="PF00787">
    <property type="entry name" value="PX"/>
    <property type="match status" value="1"/>
</dbReference>
<feature type="coiled-coil region" evidence="2">
    <location>
        <begin position="281"/>
        <end position="308"/>
    </location>
</feature>
<dbReference type="WBParaSite" id="SMUV_0000126601-mRNA-1">
    <property type="protein sequence ID" value="SMUV_0000126601-mRNA-1"/>
    <property type="gene ID" value="SMUV_0000126601"/>
</dbReference>
<evidence type="ECO:0000313" key="6">
    <source>
        <dbReference type="Proteomes" id="UP000046393"/>
    </source>
</evidence>
<accession>A0A0N5AAU0</accession>
<dbReference type="PROSITE" id="PS50132">
    <property type="entry name" value="RGS"/>
    <property type="match status" value="1"/>
</dbReference>
<dbReference type="Pfam" id="PF00615">
    <property type="entry name" value="RGS"/>
    <property type="match status" value="1"/>
</dbReference>
<dbReference type="AlphaFoldDB" id="A0A0N5AAU0"/>
<dbReference type="SMART" id="SM00312">
    <property type="entry name" value="PX"/>
    <property type="match status" value="1"/>
</dbReference>
<dbReference type="SUPFAM" id="SSF64268">
    <property type="entry name" value="PX domain"/>
    <property type="match status" value="1"/>
</dbReference>
<reference evidence="7" key="1">
    <citation type="submission" date="2017-02" db="UniProtKB">
        <authorList>
            <consortium name="WormBaseParasite"/>
        </authorList>
    </citation>
    <scope>IDENTIFICATION</scope>
</reference>
<dbReference type="Gene3D" id="1.10.167.10">
    <property type="entry name" value="Regulator of G-protein Signalling 4, domain 2"/>
    <property type="match status" value="1"/>
</dbReference>
<name>A0A0N5AAU0_9BILA</name>
<dbReference type="InterPro" id="IPR016137">
    <property type="entry name" value="RGS"/>
</dbReference>
<dbReference type="InterPro" id="IPR001683">
    <property type="entry name" value="PX_dom"/>
</dbReference>
<dbReference type="InterPro" id="IPR036871">
    <property type="entry name" value="PX_dom_sf"/>
</dbReference>
<dbReference type="SMART" id="SM00315">
    <property type="entry name" value="RGS"/>
    <property type="match status" value="1"/>
</dbReference>
<dbReference type="PANTHER" id="PTHR22775">
    <property type="entry name" value="SORTING NEXIN"/>
    <property type="match status" value="1"/>
</dbReference>
<evidence type="ECO:0000259" key="3">
    <source>
        <dbReference type="PROSITE" id="PS50132"/>
    </source>
</evidence>
<dbReference type="STRING" id="451379.A0A0N5AAU0"/>
<keyword evidence="6" id="KW-1185">Reference proteome</keyword>
<dbReference type="GO" id="GO:0005769">
    <property type="term" value="C:early endosome"/>
    <property type="evidence" value="ECO:0007669"/>
    <property type="project" value="TreeGrafter"/>
</dbReference>
<dbReference type="GO" id="GO:0035091">
    <property type="term" value="F:phosphatidylinositol binding"/>
    <property type="evidence" value="ECO:0007669"/>
    <property type="project" value="InterPro"/>
</dbReference>
<dbReference type="InterPro" id="IPR036305">
    <property type="entry name" value="RGS_sf"/>
</dbReference>
<dbReference type="SUPFAM" id="SSF48097">
    <property type="entry name" value="Regulator of G-protein signaling, RGS"/>
    <property type="match status" value="1"/>
</dbReference>
<proteinExistence type="inferred from homology"/>
<sequence>VIARGHVYTLKYAKVYAKVSAEQIAVTNFLVVVVKNGIVKSSKILEHFNKVAKEQKFSVGLKYFLESRGKFMNKTIYEEQHSMTSSAILDPILEQILSYIIRDFINSWYVQFSNDFLFQESIKRTIRRTVAAFTQCARKVDYVPLLTQHMVDDFASHMRLYRKAKERAYELHGEVYTNEELETIFFDLELDMEKNYCRDLVSTSSHYENAYLHDVTDILMYLLMPGEDFRSRPLRFLLREIIVQRVFIPVLDMFSDPDYINHAIVLLLSETSLKTEDFITVTEGSNDIQELEAILEALLDERNTLRAKDFGGEQSAQVKSQLASVDYVENMIKRRMEFLAIAPSTGVDLLSMPQCSETDNDRIVQLPIHVVLSNNIVVMYFADYLSSVGGQNLIDCYLAIEGFKVSVDHQLRGLAVGETIESDVYETIKEAANFLYQQYLSQASVTRVPIDEASVNKFLSRMRNDEPPDIWFEHIQDRIIEILKTDEKFYPAFKKDPIYYKMLFDLGIMSKESEAEGQTSTSRDLMLRNSQNGGKQEVIILIGEIEEKQAAGTHIVIETLGIGQQGKQIFALYNVRVKRVDTNGKTVSGWNVLRRYSDFHTLHSVICAKACSDFTPLTYLLYPNLSNLSFPGKKTFNNLDPDFLEKRTRALNVYMTNVLKPSVLEASPNLENIIFNFLSQKDYVGEREALPKKIVSAVFDPIRSGMRAFGNAVNAVPDSVYFGVSKMGDGLNKAAKQMIGSSQNISSLSSDSSIDSSRVAAVYNDQQWMESIPLRVLVLLIDEIFDVRTRSTWFRRRLIALLRQFIDAAMGSSINRRIIDLVQWLTSEQQVAQYIIALRDSLWPDGHLNEFVEERSQAVKLRTRLLSRALLLGALPDELRLFIGSSTTLTGITNVSEALQNRRMNRRLLYVLLERFLFTLFPENRFDKVFPLLHSKSPRAHRG</sequence>
<dbReference type="Pfam" id="PF08628">
    <property type="entry name" value="Nexin_C"/>
    <property type="match status" value="1"/>
</dbReference>
<protein>
    <submittedName>
        <fullName evidence="7">Sorting nexin-13</fullName>
    </submittedName>
</protein>
<dbReference type="InterPro" id="IPR013937">
    <property type="entry name" value="Sorting_nexin_C"/>
</dbReference>